<protein>
    <recommendedName>
        <fullName evidence="4">Flagellar protein FliL</fullName>
    </recommendedName>
</protein>
<reference evidence="2" key="2">
    <citation type="submission" date="2020-09" db="EMBL/GenBank/DDBJ databases">
        <authorList>
            <person name="Sun Q."/>
            <person name="Zhou Y."/>
        </authorList>
    </citation>
    <scope>NUCLEOTIDE SEQUENCE</scope>
    <source>
        <strain evidence="2">CGMCC 1.15725</strain>
    </source>
</reference>
<feature type="signal peptide" evidence="1">
    <location>
        <begin position="1"/>
        <end position="24"/>
    </location>
</feature>
<comment type="caution">
    <text evidence="2">The sequence shown here is derived from an EMBL/GenBank/DDBJ whole genome shotgun (WGS) entry which is preliminary data.</text>
</comment>
<reference evidence="2" key="1">
    <citation type="journal article" date="2014" name="Int. J. Syst. Evol. Microbiol.">
        <title>Complete genome sequence of Corynebacterium casei LMG S-19264T (=DSM 44701T), isolated from a smear-ripened cheese.</title>
        <authorList>
            <consortium name="US DOE Joint Genome Institute (JGI-PGF)"/>
            <person name="Walter F."/>
            <person name="Albersmeier A."/>
            <person name="Kalinowski J."/>
            <person name="Ruckert C."/>
        </authorList>
    </citation>
    <scope>NUCLEOTIDE SEQUENCE</scope>
    <source>
        <strain evidence="2">CGMCC 1.15725</strain>
    </source>
</reference>
<evidence type="ECO:0000256" key="1">
    <source>
        <dbReference type="SAM" id="SignalP"/>
    </source>
</evidence>
<dbReference type="EMBL" id="BMJQ01000010">
    <property type="protein sequence ID" value="GGF28523.1"/>
    <property type="molecule type" value="Genomic_DNA"/>
</dbReference>
<evidence type="ECO:0008006" key="4">
    <source>
        <dbReference type="Google" id="ProtNLM"/>
    </source>
</evidence>
<evidence type="ECO:0000313" key="2">
    <source>
        <dbReference type="EMBL" id="GGF28523.1"/>
    </source>
</evidence>
<dbReference type="AlphaFoldDB" id="A0A8J3E399"/>
<dbReference type="RefSeq" id="WP_189048691.1">
    <property type="nucleotide sequence ID" value="NZ_BMJQ01000010.1"/>
</dbReference>
<evidence type="ECO:0000313" key="3">
    <source>
        <dbReference type="Proteomes" id="UP000646365"/>
    </source>
</evidence>
<proteinExistence type="predicted"/>
<organism evidence="2 3">
    <name type="scientific">Aliidongia dinghuensis</name>
    <dbReference type="NCBI Taxonomy" id="1867774"/>
    <lineage>
        <taxon>Bacteria</taxon>
        <taxon>Pseudomonadati</taxon>
        <taxon>Pseudomonadota</taxon>
        <taxon>Alphaproteobacteria</taxon>
        <taxon>Rhodospirillales</taxon>
        <taxon>Dongiaceae</taxon>
        <taxon>Aliidongia</taxon>
    </lineage>
</organism>
<keyword evidence="1" id="KW-0732">Signal</keyword>
<name>A0A8J3E399_9PROT</name>
<accession>A0A8J3E399</accession>
<feature type="chain" id="PRO_5035233373" description="Flagellar protein FliL" evidence="1">
    <location>
        <begin position="25"/>
        <end position="144"/>
    </location>
</feature>
<gene>
    <name evidence="2" type="ORF">GCM10011611_38250</name>
</gene>
<keyword evidence="3" id="KW-1185">Reference proteome</keyword>
<dbReference type="Proteomes" id="UP000646365">
    <property type="component" value="Unassembled WGS sequence"/>
</dbReference>
<sequence>MPVDRLLRCLVLILAVALFSPAPAARAAEGASADPNAPVFVRTQGVAFSVIGANNKIQKEVQLAFSLELEKGKLEAALDPFKRRLQDAYLIAMSDLWESRPADAPPVSGEEIKAKLMQVTTEITGPGLVKDILLQGIGERSHVR</sequence>